<protein>
    <submittedName>
        <fullName evidence="2">CubicO group peptidase (Beta-lactamase class C family)</fullName>
    </submittedName>
</protein>
<dbReference type="Gene3D" id="3.40.710.10">
    <property type="entry name" value="DD-peptidase/beta-lactamase superfamily"/>
    <property type="match status" value="1"/>
</dbReference>
<keyword evidence="3" id="KW-1185">Reference proteome</keyword>
<evidence type="ECO:0000259" key="1">
    <source>
        <dbReference type="Pfam" id="PF00144"/>
    </source>
</evidence>
<dbReference type="InterPro" id="IPR001466">
    <property type="entry name" value="Beta-lactam-related"/>
</dbReference>
<dbReference type="InterPro" id="IPR012338">
    <property type="entry name" value="Beta-lactam/transpept-like"/>
</dbReference>
<sequence>MTDALTSLVDEKLTAVPGAAVAVRQGPEPRYRSCHGFADLEWGRPVTPTTVFRLASLSKPFTALTVRLLAAAGVIDLDAPIARHLPDLPHGDRVTPRHLLTHTSGIPNFVTRPGFRGGITRRDHTDDEVIALFAGLPLDFEPGTRYGYSNSGYRLLDVIASRAAGAPFAELAAEHVFAPAGMTATRVLCDEAIVPERARGYQRDGEGFVNAPYVSMTIPGGAGGMGSTLDDLLAFDTAVRDGVFDLPGLYDPVRLDCGRTEGYGHGWYRSVYRGRDVAFHAGGIEGFSAIYVQVPAEDLSVVLLTNLGGFRCGLVARAAIDVVLDLAEPVRPTIHVAPATLCSLAGAYVHQAGELTVEADGDTLLVTHAGEPRRMRPVAARTFADLDDPDVTLDFHDGGAAALCLPLSWVTGHRES</sequence>
<dbReference type="InterPro" id="IPR050491">
    <property type="entry name" value="AmpC-like"/>
</dbReference>
<organism evidence="2 3">
    <name type="scientific">Phytomonospora endophytica</name>
    <dbReference type="NCBI Taxonomy" id="714109"/>
    <lineage>
        <taxon>Bacteria</taxon>
        <taxon>Bacillati</taxon>
        <taxon>Actinomycetota</taxon>
        <taxon>Actinomycetes</taxon>
        <taxon>Micromonosporales</taxon>
        <taxon>Micromonosporaceae</taxon>
        <taxon>Phytomonospora</taxon>
    </lineage>
</organism>
<dbReference type="SUPFAM" id="SSF56601">
    <property type="entry name" value="beta-lactamase/transpeptidase-like"/>
    <property type="match status" value="1"/>
</dbReference>
<evidence type="ECO:0000313" key="3">
    <source>
        <dbReference type="Proteomes" id="UP000548476"/>
    </source>
</evidence>
<name>A0A841FF06_9ACTN</name>
<accession>A0A841FF06</accession>
<evidence type="ECO:0000313" key="2">
    <source>
        <dbReference type="EMBL" id="MBB6034424.1"/>
    </source>
</evidence>
<dbReference type="RefSeq" id="WP_184787282.1">
    <property type="nucleotide sequence ID" value="NZ_BONT01000045.1"/>
</dbReference>
<gene>
    <name evidence="2" type="ORF">HNR73_002274</name>
</gene>
<comment type="caution">
    <text evidence="2">The sequence shown here is derived from an EMBL/GenBank/DDBJ whole genome shotgun (WGS) entry which is preliminary data.</text>
</comment>
<dbReference type="Proteomes" id="UP000548476">
    <property type="component" value="Unassembled WGS sequence"/>
</dbReference>
<dbReference type="AlphaFoldDB" id="A0A841FF06"/>
<dbReference type="Pfam" id="PF00144">
    <property type="entry name" value="Beta-lactamase"/>
    <property type="match status" value="1"/>
</dbReference>
<dbReference type="PANTHER" id="PTHR46825">
    <property type="entry name" value="D-ALANYL-D-ALANINE-CARBOXYPEPTIDASE/ENDOPEPTIDASE AMPH"/>
    <property type="match status" value="1"/>
</dbReference>
<feature type="domain" description="Beta-lactamase-related" evidence="1">
    <location>
        <begin position="7"/>
        <end position="311"/>
    </location>
</feature>
<dbReference type="EMBL" id="JACHGT010000004">
    <property type="protein sequence ID" value="MBB6034424.1"/>
    <property type="molecule type" value="Genomic_DNA"/>
</dbReference>
<proteinExistence type="predicted"/>
<reference evidence="2 3" key="1">
    <citation type="submission" date="2020-08" db="EMBL/GenBank/DDBJ databases">
        <title>Genomic Encyclopedia of Type Strains, Phase IV (KMG-IV): sequencing the most valuable type-strain genomes for metagenomic binning, comparative biology and taxonomic classification.</title>
        <authorList>
            <person name="Goeker M."/>
        </authorList>
    </citation>
    <scope>NUCLEOTIDE SEQUENCE [LARGE SCALE GENOMIC DNA]</scope>
    <source>
        <strain evidence="2 3">YIM 65646</strain>
    </source>
</reference>
<dbReference type="PANTHER" id="PTHR46825:SF9">
    <property type="entry name" value="BETA-LACTAMASE-RELATED DOMAIN-CONTAINING PROTEIN"/>
    <property type="match status" value="1"/>
</dbReference>